<sequence>MTGGPLAMRLFFNMERSKELLMLIPVLITIQIPVRLSETPGHPPPLYPFIDSSLPLSPPLIGERYLMGYPIPSLEVSKESVSLLGFRLGPWIYKTVALRHRAKVLHTRVLIFRYTEFGTLMEKTEQVLQRYSSIGPRASRKARWESEFCTAFFFDSGRRIRVELQQGAPRCPEGGSLVTFAIQYISTASPSLGCIIFHRLFQNLHIICDQNVCQDKTNDPKHVGFILFSLGVPMAKVAIETIASSMVPYHCMSCIKDMLLIYPVSFEGIKPGGAVDQFCKLKTTQSMSSRRQNDVKVRRICRGAPSVDAVD</sequence>
<evidence type="ECO:0000313" key="1">
    <source>
        <dbReference type="EMBL" id="GBP73730.1"/>
    </source>
</evidence>
<evidence type="ECO:0000313" key="2">
    <source>
        <dbReference type="Proteomes" id="UP000299102"/>
    </source>
</evidence>
<accession>A0A4C1YFC1</accession>
<comment type="caution">
    <text evidence="1">The sequence shown here is derived from an EMBL/GenBank/DDBJ whole genome shotgun (WGS) entry which is preliminary data.</text>
</comment>
<name>A0A4C1YFC1_EUMVA</name>
<protein>
    <submittedName>
        <fullName evidence="1">Uncharacterized protein</fullName>
    </submittedName>
</protein>
<organism evidence="1 2">
    <name type="scientific">Eumeta variegata</name>
    <name type="common">Bagworm moth</name>
    <name type="synonym">Eumeta japonica</name>
    <dbReference type="NCBI Taxonomy" id="151549"/>
    <lineage>
        <taxon>Eukaryota</taxon>
        <taxon>Metazoa</taxon>
        <taxon>Ecdysozoa</taxon>
        <taxon>Arthropoda</taxon>
        <taxon>Hexapoda</taxon>
        <taxon>Insecta</taxon>
        <taxon>Pterygota</taxon>
        <taxon>Neoptera</taxon>
        <taxon>Endopterygota</taxon>
        <taxon>Lepidoptera</taxon>
        <taxon>Glossata</taxon>
        <taxon>Ditrysia</taxon>
        <taxon>Tineoidea</taxon>
        <taxon>Psychidae</taxon>
        <taxon>Oiketicinae</taxon>
        <taxon>Eumeta</taxon>
    </lineage>
</organism>
<keyword evidence="2" id="KW-1185">Reference proteome</keyword>
<dbReference type="Proteomes" id="UP000299102">
    <property type="component" value="Unassembled WGS sequence"/>
</dbReference>
<dbReference type="EMBL" id="BGZK01001184">
    <property type="protein sequence ID" value="GBP73730.1"/>
    <property type="molecule type" value="Genomic_DNA"/>
</dbReference>
<gene>
    <name evidence="1" type="ORF">EVAR_103192_1</name>
</gene>
<proteinExistence type="predicted"/>
<reference evidence="1 2" key="1">
    <citation type="journal article" date="2019" name="Commun. Biol.">
        <title>The bagworm genome reveals a unique fibroin gene that provides high tensile strength.</title>
        <authorList>
            <person name="Kono N."/>
            <person name="Nakamura H."/>
            <person name="Ohtoshi R."/>
            <person name="Tomita M."/>
            <person name="Numata K."/>
            <person name="Arakawa K."/>
        </authorList>
    </citation>
    <scope>NUCLEOTIDE SEQUENCE [LARGE SCALE GENOMIC DNA]</scope>
</reference>
<dbReference type="AlphaFoldDB" id="A0A4C1YFC1"/>